<dbReference type="OrthoDB" id="997283at2759"/>
<dbReference type="Proteomes" id="UP000593560">
    <property type="component" value="Unassembled WGS sequence"/>
</dbReference>
<comment type="caution">
    <text evidence="3">The sequence shown here is derived from an EMBL/GenBank/DDBJ whole genome shotgun (WGS) entry which is preliminary data.</text>
</comment>
<feature type="transmembrane region" description="Helical" evidence="1">
    <location>
        <begin position="155"/>
        <end position="174"/>
    </location>
</feature>
<keyword evidence="1" id="KW-0812">Transmembrane</keyword>
<dbReference type="AlphaFoldDB" id="A0A7J9G7N2"/>
<sequence>MFTTNMEFCGNRFIAIEGKWVCEGMEAVLINVYAPNNLSVQKIIEWSKEFGDFIDRCKLVDLPLLGKKFTWIGLDNKRSKLDRFLLKEEWLVQLKDLQRKERKLVERRSSTVLVPDVEDKFCWAHDRNGEFSVDGFEDFYSLCNNMKMVEIRKNFWLISISAACWIVWLARNGMVFERRMMTMENLIFQSKMRALLWIRSVYDESMLQENFWWICLNRCRIDSIKSKPAALIWRPPPHGCLKFNVCGIANEDRAGCGGVLRDNGGVARALFSGSVTANDTDLAEIGAVMVALDVFLAMKWKLNDSLFIELGSLVVFYWCANKSMRPWSLQATFTDIERDIEKVRNVVFSTEEKNGNEMASSLAVVGINREEMFKAWW</sequence>
<evidence type="ECO:0000313" key="3">
    <source>
        <dbReference type="EMBL" id="MBA0793481.1"/>
    </source>
</evidence>
<dbReference type="GO" id="GO:0004523">
    <property type="term" value="F:RNA-DNA hybrid ribonuclease activity"/>
    <property type="evidence" value="ECO:0007669"/>
    <property type="project" value="InterPro"/>
</dbReference>
<keyword evidence="1" id="KW-1133">Transmembrane helix</keyword>
<name>A0A7J9G7N2_9ROSI</name>
<evidence type="ECO:0000256" key="1">
    <source>
        <dbReference type="SAM" id="Phobius"/>
    </source>
</evidence>
<dbReference type="InterPro" id="IPR053151">
    <property type="entry name" value="RNase_H-like"/>
</dbReference>
<dbReference type="InterPro" id="IPR002156">
    <property type="entry name" value="RNaseH_domain"/>
</dbReference>
<dbReference type="GO" id="GO:0003676">
    <property type="term" value="F:nucleic acid binding"/>
    <property type="evidence" value="ECO:0007669"/>
    <property type="project" value="InterPro"/>
</dbReference>
<dbReference type="PANTHER" id="PTHR47723">
    <property type="entry name" value="OS05G0353850 PROTEIN"/>
    <property type="match status" value="1"/>
</dbReference>
<organism evidence="3 4">
    <name type="scientific">Gossypium harknessii</name>
    <dbReference type="NCBI Taxonomy" id="34285"/>
    <lineage>
        <taxon>Eukaryota</taxon>
        <taxon>Viridiplantae</taxon>
        <taxon>Streptophyta</taxon>
        <taxon>Embryophyta</taxon>
        <taxon>Tracheophyta</taxon>
        <taxon>Spermatophyta</taxon>
        <taxon>Magnoliopsida</taxon>
        <taxon>eudicotyledons</taxon>
        <taxon>Gunneridae</taxon>
        <taxon>Pentapetalae</taxon>
        <taxon>rosids</taxon>
        <taxon>malvids</taxon>
        <taxon>Malvales</taxon>
        <taxon>Malvaceae</taxon>
        <taxon>Malvoideae</taxon>
        <taxon>Gossypium</taxon>
    </lineage>
</organism>
<evidence type="ECO:0000313" key="4">
    <source>
        <dbReference type="Proteomes" id="UP000593560"/>
    </source>
</evidence>
<gene>
    <name evidence="3" type="ORF">Gohar_017882</name>
</gene>
<dbReference type="Pfam" id="PF13456">
    <property type="entry name" value="RVT_3"/>
    <property type="match status" value="1"/>
</dbReference>
<dbReference type="EMBL" id="JABFAD010000002">
    <property type="protein sequence ID" value="MBA0793481.1"/>
    <property type="molecule type" value="Genomic_DNA"/>
</dbReference>
<reference evidence="3 4" key="1">
    <citation type="journal article" date="2019" name="Genome Biol. Evol.">
        <title>Insights into the evolution of the New World diploid cottons (Gossypium, subgenus Houzingenia) based on genome sequencing.</title>
        <authorList>
            <person name="Grover C.E."/>
            <person name="Arick M.A. 2nd"/>
            <person name="Thrash A."/>
            <person name="Conover J.L."/>
            <person name="Sanders W.S."/>
            <person name="Peterson D.G."/>
            <person name="Frelichowski J.E."/>
            <person name="Scheffler J.A."/>
            <person name="Scheffler B.E."/>
            <person name="Wendel J.F."/>
        </authorList>
    </citation>
    <scope>NUCLEOTIDE SEQUENCE [LARGE SCALE GENOMIC DNA]</scope>
    <source>
        <strain evidence="3">0</strain>
        <tissue evidence="3">Leaf</tissue>
    </source>
</reference>
<dbReference type="InterPro" id="IPR036397">
    <property type="entry name" value="RNaseH_sf"/>
</dbReference>
<feature type="domain" description="RNase H type-1" evidence="2">
    <location>
        <begin position="249"/>
        <end position="363"/>
    </location>
</feature>
<protein>
    <recommendedName>
        <fullName evidence="2">RNase H type-1 domain-containing protein</fullName>
    </recommendedName>
</protein>
<keyword evidence="1" id="KW-0472">Membrane</keyword>
<keyword evidence="4" id="KW-1185">Reference proteome</keyword>
<dbReference type="PANTHER" id="PTHR47723:SF22">
    <property type="entry name" value="RNASE H TYPE-1 DOMAIN-CONTAINING PROTEIN"/>
    <property type="match status" value="1"/>
</dbReference>
<proteinExistence type="predicted"/>
<evidence type="ECO:0000259" key="2">
    <source>
        <dbReference type="Pfam" id="PF13456"/>
    </source>
</evidence>
<accession>A0A7J9G7N2</accession>
<dbReference type="Gene3D" id="3.30.420.10">
    <property type="entry name" value="Ribonuclease H-like superfamily/Ribonuclease H"/>
    <property type="match status" value="1"/>
</dbReference>